<gene>
    <name evidence="1" type="ORF">A8806_104261</name>
</gene>
<accession>A0A2Y9BI68</accession>
<name>A0A2Y9BI68_9FIRM</name>
<proteinExistence type="predicted"/>
<dbReference type="Gene3D" id="3.30.160.60">
    <property type="entry name" value="Classic Zinc Finger"/>
    <property type="match status" value="1"/>
</dbReference>
<protein>
    <submittedName>
        <fullName evidence="1">Uncharacterized protein</fullName>
    </submittedName>
</protein>
<dbReference type="EMBL" id="QGDL01000004">
    <property type="protein sequence ID" value="PWJ30391.1"/>
    <property type="molecule type" value="Genomic_DNA"/>
</dbReference>
<organism evidence="1 2">
    <name type="scientific">Faecalicatena orotica</name>
    <dbReference type="NCBI Taxonomy" id="1544"/>
    <lineage>
        <taxon>Bacteria</taxon>
        <taxon>Bacillati</taxon>
        <taxon>Bacillota</taxon>
        <taxon>Clostridia</taxon>
        <taxon>Lachnospirales</taxon>
        <taxon>Lachnospiraceae</taxon>
        <taxon>Faecalicatena</taxon>
    </lineage>
</organism>
<dbReference type="Proteomes" id="UP000245845">
    <property type="component" value="Unassembled WGS sequence"/>
</dbReference>
<keyword evidence="2" id="KW-1185">Reference proteome</keyword>
<evidence type="ECO:0000313" key="2">
    <source>
        <dbReference type="Proteomes" id="UP000245845"/>
    </source>
</evidence>
<reference evidence="1 2" key="1">
    <citation type="submission" date="2018-05" db="EMBL/GenBank/DDBJ databases">
        <title>The Hungate 1000. A catalogue of reference genomes from the rumen microbiome.</title>
        <authorList>
            <person name="Kelly W."/>
        </authorList>
    </citation>
    <scope>NUCLEOTIDE SEQUENCE [LARGE SCALE GENOMIC DNA]</scope>
    <source>
        <strain evidence="1 2">NLAE-zl-C242</strain>
    </source>
</reference>
<evidence type="ECO:0000313" key="1">
    <source>
        <dbReference type="EMBL" id="PWJ30391.1"/>
    </source>
</evidence>
<sequence length="107" mass="12364">MAVDKSGKKLPSGLRQRANGRYEGRIKYEYKSYSVYADTITETKKRMRELKEILKPLKREIIPPSILMEGAAVVKYSVDRSQLTDLHRCLPLRNQQRCVVVHAFAAR</sequence>
<comment type="caution">
    <text evidence="1">The sequence shown here is derived from an EMBL/GenBank/DDBJ whole genome shotgun (WGS) entry which is preliminary data.</text>
</comment>
<dbReference type="AlphaFoldDB" id="A0A2Y9BI68"/>